<name>G2YTR7_BOTF4</name>
<sequence length="61" mass="7214">MCFRWFINLPHLFLRGVKRDKTRDQSISFGAPRTISFDLTSFQHMQEHSVGYGVQVLTRAW</sequence>
<protein>
    <submittedName>
        <fullName evidence="1">Uncharacterized protein</fullName>
    </submittedName>
</protein>
<proteinExistence type="predicted"/>
<reference evidence="2" key="1">
    <citation type="journal article" date="2011" name="PLoS Genet.">
        <title>Genomic analysis of the necrotrophic fungal pathogens Sclerotinia sclerotiorum and Botrytis cinerea.</title>
        <authorList>
            <person name="Amselem J."/>
            <person name="Cuomo C.A."/>
            <person name="van Kan J.A."/>
            <person name="Viaud M."/>
            <person name="Benito E.P."/>
            <person name="Couloux A."/>
            <person name="Coutinho P.M."/>
            <person name="de Vries R.P."/>
            <person name="Dyer P.S."/>
            <person name="Fillinger S."/>
            <person name="Fournier E."/>
            <person name="Gout L."/>
            <person name="Hahn M."/>
            <person name="Kohn L."/>
            <person name="Lapalu N."/>
            <person name="Plummer K.M."/>
            <person name="Pradier J.M."/>
            <person name="Quevillon E."/>
            <person name="Sharon A."/>
            <person name="Simon A."/>
            <person name="ten Have A."/>
            <person name="Tudzynski B."/>
            <person name="Tudzynski P."/>
            <person name="Wincker P."/>
            <person name="Andrew M."/>
            <person name="Anthouard V."/>
            <person name="Beever R.E."/>
            <person name="Beffa R."/>
            <person name="Benoit I."/>
            <person name="Bouzid O."/>
            <person name="Brault B."/>
            <person name="Chen Z."/>
            <person name="Choquer M."/>
            <person name="Collemare J."/>
            <person name="Cotton P."/>
            <person name="Danchin E.G."/>
            <person name="Da Silva C."/>
            <person name="Gautier A."/>
            <person name="Giraud C."/>
            <person name="Giraud T."/>
            <person name="Gonzalez C."/>
            <person name="Grossetete S."/>
            <person name="Guldener U."/>
            <person name="Henrissat B."/>
            <person name="Howlett B.J."/>
            <person name="Kodira C."/>
            <person name="Kretschmer M."/>
            <person name="Lappartient A."/>
            <person name="Leroch M."/>
            <person name="Levis C."/>
            <person name="Mauceli E."/>
            <person name="Neuveglise C."/>
            <person name="Oeser B."/>
            <person name="Pearson M."/>
            <person name="Poulain J."/>
            <person name="Poussereau N."/>
            <person name="Quesneville H."/>
            <person name="Rascle C."/>
            <person name="Schumacher J."/>
            <person name="Segurens B."/>
            <person name="Sexton A."/>
            <person name="Silva E."/>
            <person name="Sirven C."/>
            <person name="Soanes D.M."/>
            <person name="Talbot N.J."/>
            <person name="Templeton M."/>
            <person name="Yandava C."/>
            <person name="Yarden O."/>
            <person name="Zeng Q."/>
            <person name="Rollins J.A."/>
            <person name="Lebrun M.H."/>
            <person name="Dickman M."/>
        </authorList>
    </citation>
    <scope>NUCLEOTIDE SEQUENCE [LARGE SCALE GENOMIC DNA]</scope>
    <source>
        <strain evidence="2">T4</strain>
    </source>
</reference>
<dbReference type="EMBL" id="FQ790352">
    <property type="protein sequence ID" value="CCD54827.1"/>
    <property type="molecule type" value="Genomic_DNA"/>
</dbReference>
<dbReference type="HOGENOM" id="CLU_2922395_0_0_1"/>
<gene>
    <name evidence="1" type="ORF">BofuT4_uP161160.1</name>
</gene>
<evidence type="ECO:0000313" key="2">
    <source>
        <dbReference type="Proteomes" id="UP000008177"/>
    </source>
</evidence>
<accession>G2YTR7</accession>
<evidence type="ECO:0000313" key="1">
    <source>
        <dbReference type="EMBL" id="CCD54827.1"/>
    </source>
</evidence>
<dbReference type="Proteomes" id="UP000008177">
    <property type="component" value="Unplaced contigs"/>
</dbReference>
<dbReference type="InParanoid" id="G2YTR7"/>
<organism evidence="1 2">
    <name type="scientific">Botryotinia fuckeliana (strain T4)</name>
    <name type="common">Noble rot fungus</name>
    <name type="synonym">Botrytis cinerea</name>
    <dbReference type="NCBI Taxonomy" id="999810"/>
    <lineage>
        <taxon>Eukaryota</taxon>
        <taxon>Fungi</taxon>
        <taxon>Dikarya</taxon>
        <taxon>Ascomycota</taxon>
        <taxon>Pezizomycotina</taxon>
        <taxon>Leotiomycetes</taxon>
        <taxon>Helotiales</taxon>
        <taxon>Sclerotiniaceae</taxon>
        <taxon>Botrytis</taxon>
    </lineage>
</organism>
<dbReference type="AlphaFoldDB" id="G2YTR7"/>